<gene>
    <name evidence="4" type="ORF">HGH91_27710</name>
</gene>
<keyword evidence="1" id="KW-0812">Transmembrane</keyword>
<dbReference type="InterPro" id="IPR032508">
    <property type="entry name" value="FecR_C"/>
</dbReference>
<dbReference type="Gene3D" id="3.55.50.30">
    <property type="match status" value="1"/>
</dbReference>
<evidence type="ECO:0000313" key="4">
    <source>
        <dbReference type="EMBL" id="NLR82435.1"/>
    </source>
</evidence>
<accession>A0A847SS49</accession>
<feature type="transmembrane region" description="Helical" evidence="1">
    <location>
        <begin position="83"/>
        <end position="100"/>
    </location>
</feature>
<evidence type="ECO:0000256" key="1">
    <source>
        <dbReference type="SAM" id="Phobius"/>
    </source>
</evidence>
<dbReference type="PANTHER" id="PTHR30273">
    <property type="entry name" value="PERIPLASMIC SIGNAL SENSOR AND SIGMA FACTOR ACTIVATOR FECR-RELATED"/>
    <property type="match status" value="1"/>
</dbReference>
<evidence type="ECO:0000313" key="5">
    <source>
        <dbReference type="Proteomes" id="UP000552864"/>
    </source>
</evidence>
<keyword evidence="1" id="KW-1133">Transmembrane helix</keyword>
<evidence type="ECO:0000259" key="3">
    <source>
        <dbReference type="Pfam" id="PF16344"/>
    </source>
</evidence>
<dbReference type="GO" id="GO:0016989">
    <property type="term" value="F:sigma factor antagonist activity"/>
    <property type="evidence" value="ECO:0007669"/>
    <property type="project" value="TreeGrafter"/>
</dbReference>
<dbReference type="EMBL" id="JABAHZ010000009">
    <property type="protein sequence ID" value="NLR82435.1"/>
    <property type="molecule type" value="Genomic_DNA"/>
</dbReference>
<name>A0A847SS49_9BACT</name>
<evidence type="ECO:0000259" key="2">
    <source>
        <dbReference type="Pfam" id="PF04773"/>
    </source>
</evidence>
<dbReference type="Gene3D" id="2.60.120.1440">
    <property type="match status" value="1"/>
</dbReference>
<sequence length="325" mass="36709">MQEDHTIQPLIDRYLAGHATPEEEQRVNEWFDQWHTPPREGATDGRPSGDDIFAAVQARVQAYEAENTGRVVAMKPTRVRWRLAASVISVAMMVAGGWWYRSKVPARKPAVKFLDLYTQAGQLSKITLTDSSVIWLNASSHLRYPEQFSTNRTVYLEGEAYFDVRQDPQHPFVIESNGYRTRVLGTTFSIRSYTAPNTYKVTVSSGKVAVYQGIDSSHAVLLTANQELRINIDKGTQQVRNVRAQSLMLWKEGGLCFEKDYLAEVVVSLQHRYGKTFRITAAPLQNMEISGTFDPHQSLEDILKILSKVYGLHFKATPNGIINIS</sequence>
<dbReference type="AlphaFoldDB" id="A0A847SS49"/>
<feature type="domain" description="Protein FecR C-terminal" evidence="3">
    <location>
        <begin position="255"/>
        <end position="322"/>
    </location>
</feature>
<dbReference type="Pfam" id="PF04773">
    <property type="entry name" value="FecR"/>
    <property type="match status" value="1"/>
</dbReference>
<dbReference type="InterPro" id="IPR012373">
    <property type="entry name" value="Ferrdict_sens_TM"/>
</dbReference>
<dbReference type="PIRSF" id="PIRSF018266">
    <property type="entry name" value="FecR"/>
    <property type="match status" value="1"/>
</dbReference>
<keyword evidence="5" id="KW-1185">Reference proteome</keyword>
<comment type="caution">
    <text evidence="4">The sequence shown here is derived from an EMBL/GenBank/DDBJ whole genome shotgun (WGS) entry which is preliminary data.</text>
</comment>
<dbReference type="PANTHER" id="PTHR30273:SF2">
    <property type="entry name" value="PROTEIN FECR"/>
    <property type="match status" value="1"/>
</dbReference>
<proteinExistence type="predicted"/>
<protein>
    <submittedName>
        <fullName evidence="4">DUF4974 domain-containing protein</fullName>
    </submittedName>
</protein>
<feature type="domain" description="FecR protein" evidence="2">
    <location>
        <begin position="116"/>
        <end position="208"/>
    </location>
</feature>
<reference evidence="4 5" key="1">
    <citation type="submission" date="2020-04" db="EMBL/GenBank/DDBJ databases">
        <authorList>
            <person name="Yin C."/>
        </authorList>
    </citation>
    <scope>NUCLEOTIDE SEQUENCE [LARGE SCALE GENOMIC DNA]</scope>
    <source>
        <strain evidence="4 5">Ak56</strain>
    </source>
</reference>
<dbReference type="Proteomes" id="UP000552864">
    <property type="component" value="Unassembled WGS sequence"/>
</dbReference>
<keyword evidence="1" id="KW-0472">Membrane</keyword>
<dbReference type="RefSeq" id="WP_168742489.1">
    <property type="nucleotide sequence ID" value="NZ_JABAHZ010000009.1"/>
</dbReference>
<organism evidence="4 5">
    <name type="scientific">Chitinophaga eiseniae</name>
    <dbReference type="NCBI Taxonomy" id="634771"/>
    <lineage>
        <taxon>Bacteria</taxon>
        <taxon>Pseudomonadati</taxon>
        <taxon>Bacteroidota</taxon>
        <taxon>Chitinophagia</taxon>
        <taxon>Chitinophagales</taxon>
        <taxon>Chitinophagaceae</taxon>
        <taxon>Chitinophaga</taxon>
    </lineage>
</organism>
<dbReference type="InterPro" id="IPR006860">
    <property type="entry name" value="FecR"/>
</dbReference>
<dbReference type="Pfam" id="PF16344">
    <property type="entry name" value="FecR_C"/>
    <property type="match status" value="1"/>
</dbReference>